<gene>
    <name evidence="3" type="ORF">JX265_011334</name>
</gene>
<keyword evidence="4" id="KW-1185">Reference proteome</keyword>
<name>A0A9P9WCH9_9PEZI</name>
<evidence type="ECO:0000259" key="2">
    <source>
        <dbReference type="Pfam" id="PF14420"/>
    </source>
</evidence>
<feature type="domain" description="Clr5" evidence="2">
    <location>
        <begin position="13"/>
        <end position="65"/>
    </location>
</feature>
<proteinExistence type="predicted"/>
<evidence type="ECO:0000256" key="1">
    <source>
        <dbReference type="SAM" id="MobiDB-lite"/>
    </source>
</evidence>
<dbReference type="InterPro" id="IPR025676">
    <property type="entry name" value="Clr5_dom"/>
</dbReference>
<dbReference type="OrthoDB" id="5308957at2759"/>
<accession>A0A9P9WCH9</accession>
<dbReference type="Proteomes" id="UP000829685">
    <property type="component" value="Unassembled WGS sequence"/>
</dbReference>
<protein>
    <recommendedName>
        <fullName evidence="2">Clr5 domain-containing protein</fullName>
    </recommendedName>
</protein>
<evidence type="ECO:0000313" key="3">
    <source>
        <dbReference type="EMBL" id="KAI1857133.1"/>
    </source>
</evidence>
<comment type="caution">
    <text evidence="3">The sequence shown here is derived from an EMBL/GenBank/DDBJ whole genome shotgun (WGS) entry which is preliminary data.</text>
</comment>
<sequence>MADGGSQTAFASAAAWDSHRAIITDLYQARNMPLTQVMQYMESRHGFKATMKMYKHRIKQWNLRKNLRAQDVEEFVRSKKTPEIRGAKASQERIEKYLRQRDRLTKKHDHVAQHTRSPLHDGRNPGVASSTALAVAAHNNTVRILKPPLFSPRSPDVLRALEGSIHAMRSYTSAHFDTKAWVLDSRGDLDVSKDPALEWHGTWYTVRHLMDAGKAKEAFRVVQKSNQVFEKVLASDSPTFFSSAFIVFLGLSGSWPDLAASVLRYMHSLSRIILKDSDHPMIELLSNIRKIEIGELPKYGRTLTNGSVAVIQDFFPFHSKIHVEAIIDAARDLFQLGIVDGDSAVSQILAIIRQLEASDGVDPYRILSAKRELTYVYLWKKDYTSALKTVSEILLPSNREVIKGMFTEPVSYRLLFQIHKELGNRQEAITACRKVVEFCVDRYGLADDFTIDNLSAFESYLRECGNIEEADQVKETLKGAMDELCSGIEELGVDSLDEAA</sequence>
<evidence type="ECO:0000313" key="4">
    <source>
        <dbReference type="Proteomes" id="UP000829685"/>
    </source>
</evidence>
<dbReference type="PANTHER" id="PTHR38788">
    <property type="entry name" value="CLR5 DOMAIN-CONTAINING PROTEIN"/>
    <property type="match status" value="1"/>
</dbReference>
<dbReference type="PANTHER" id="PTHR38788:SF3">
    <property type="entry name" value="CLR5 DOMAIN-CONTAINING PROTEIN"/>
    <property type="match status" value="1"/>
</dbReference>
<dbReference type="Pfam" id="PF14420">
    <property type="entry name" value="Clr5"/>
    <property type="match status" value="1"/>
</dbReference>
<organism evidence="3 4">
    <name type="scientific">Neoarthrinium moseri</name>
    <dbReference type="NCBI Taxonomy" id="1658444"/>
    <lineage>
        <taxon>Eukaryota</taxon>
        <taxon>Fungi</taxon>
        <taxon>Dikarya</taxon>
        <taxon>Ascomycota</taxon>
        <taxon>Pezizomycotina</taxon>
        <taxon>Sordariomycetes</taxon>
        <taxon>Xylariomycetidae</taxon>
        <taxon>Amphisphaeriales</taxon>
        <taxon>Apiosporaceae</taxon>
        <taxon>Neoarthrinium</taxon>
    </lineage>
</organism>
<reference evidence="3" key="1">
    <citation type="submission" date="2021-03" db="EMBL/GenBank/DDBJ databases">
        <title>Revisited historic fungal species revealed as producer of novel bioactive compounds through whole genome sequencing and comparative genomics.</title>
        <authorList>
            <person name="Vignolle G.A."/>
            <person name="Hochenegger N."/>
            <person name="Mach R.L."/>
            <person name="Mach-Aigner A.R."/>
            <person name="Javad Rahimi M."/>
            <person name="Salim K.A."/>
            <person name="Chan C.M."/>
            <person name="Lim L.B.L."/>
            <person name="Cai F."/>
            <person name="Druzhinina I.S."/>
            <person name="U'Ren J.M."/>
            <person name="Derntl C."/>
        </authorList>
    </citation>
    <scope>NUCLEOTIDE SEQUENCE</scope>
    <source>
        <strain evidence="3">TUCIM 5799</strain>
    </source>
</reference>
<feature type="region of interest" description="Disordered" evidence="1">
    <location>
        <begin position="105"/>
        <end position="126"/>
    </location>
</feature>
<dbReference type="AlphaFoldDB" id="A0A9P9WCH9"/>
<dbReference type="EMBL" id="JAFIMR010000041">
    <property type="protein sequence ID" value="KAI1857133.1"/>
    <property type="molecule type" value="Genomic_DNA"/>
</dbReference>